<proteinExistence type="inferred from homology"/>
<dbReference type="OrthoDB" id="1431247at2759"/>
<dbReference type="PANTHER" id="PTHR11527">
    <property type="entry name" value="HEAT-SHOCK PROTEIN 20 FAMILY MEMBER"/>
    <property type="match status" value="1"/>
</dbReference>
<feature type="domain" description="SHSP" evidence="4">
    <location>
        <begin position="17"/>
        <end position="171"/>
    </location>
</feature>
<feature type="non-terminal residue" evidence="5">
    <location>
        <position position="1"/>
    </location>
</feature>
<evidence type="ECO:0000256" key="2">
    <source>
        <dbReference type="PROSITE-ProRule" id="PRU00285"/>
    </source>
</evidence>
<dbReference type="CDD" id="cd06464">
    <property type="entry name" value="ACD_sHsps-like"/>
    <property type="match status" value="1"/>
</dbReference>
<evidence type="ECO:0000256" key="1">
    <source>
        <dbReference type="ARBA" id="ARBA00023016"/>
    </source>
</evidence>
<evidence type="ECO:0000313" key="5">
    <source>
        <dbReference type="EMBL" id="KAG5460400.1"/>
    </source>
</evidence>
<organism evidence="5 6">
    <name type="scientific">Olpidium bornovanus</name>
    <dbReference type="NCBI Taxonomy" id="278681"/>
    <lineage>
        <taxon>Eukaryota</taxon>
        <taxon>Fungi</taxon>
        <taxon>Fungi incertae sedis</taxon>
        <taxon>Olpidiomycota</taxon>
        <taxon>Olpidiomycotina</taxon>
        <taxon>Olpidiomycetes</taxon>
        <taxon>Olpidiales</taxon>
        <taxon>Olpidiaceae</taxon>
        <taxon>Olpidium</taxon>
    </lineage>
</organism>
<dbReference type="Gene3D" id="2.60.40.790">
    <property type="match status" value="2"/>
</dbReference>
<gene>
    <name evidence="5" type="ORF">BJ554DRAFT_7557</name>
</gene>
<dbReference type="EMBL" id="JAEFCI010005282">
    <property type="protein sequence ID" value="KAG5460400.1"/>
    <property type="molecule type" value="Genomic_DNA"/>
</dbReference>
<accession>A0A8H8DJB2</accession>
<dbReference type="Proteomes" id="UP000673691">
    <property type="component" value="Unassembled WGS sequence"/>
</dbReference>
<dbReference type="SUPFAM" id="SSF49764">
    <property type="entry name" value="HSP20-like chaperones"/>
    <property type="match status" value="2"/>
</dbReference>
<protein>
    <submittedName>
        <fullName evidence="5">HSP20-like chaperone</fullName>
    </submittedName>
</protein>
<dbReference type="AlphaFoldDB" id="A0A8H8DJB2"/>
<sequence length="171" mass="19101">FLFPEGGERSLGRFAATTTGTWTPRVDVTEHEDVIKVCAELPGIPKSKVNVDVDVLALCRYFSFFFGLLPRPLLPAPTRPAASLPALTRAPINLYSRKNNVLSISGENEETKDVDERGVRIRERRYGRFERYLALPSTVDCSKVQAKMDNGILDITIVKNDNTQPKRIPIG</sequence>
<comment type="caution">
    <text evidence="5">The sequence shown here is derived from an EMBL/GenBank/DDBJ whole genome shotgun (WGS) entry which is preliminary data.</text>
</comment>
<dbReference type="InterPro" id="IPR031107">
    <property type="entry name" value="Small_HSP"/>
</dbReference>
<keyword evidence="6" id="KW-1185">Reference proteome</keyword>
<evidence type="ECO:0000256" key="3">
    <source>
        <dbReference type="RuleBase" id="RU003616"/>
    </source>
</evidence>
<dbReference type="PROSITE" id="PS01031">
    <property type="entry name" value="SHSP"/>
    <property type="match status" value="1"/>
</dbReference>
<evidence type="ECO:0000259" key="4">
    <source>
        <dbReference type="PROSITE" id="PS01031"/>
    </source>
</evidence>
<keyword evidence="1" id="KW-0346">Stress response</keyword>
<evidence type="ECO:0000313" key="6">
    <source>
        <dbReference type="Proteomes" id="UP000673691"/>
    </source>
</evidence>
<comment type="similarity">
    <text evidence="2 3">Belongs to the small heat shock protein (HSP20) family.</text>
</comment>
<name>A0A8H8DJB2_9FUNG</name>
<dbReference type="InterPro" id="IPR008978">
    <property type="entry name" value="HSP20-like_chaperone"/>
</dbReference>
<dbReference type="Pfam" id="PF00011">
    <property type="entry name" value="HSP20"/>
    <property type="match status" value="1"/>
</dbReference>
<reference evidence="5 6" key="1">
    <citation type="journal article" name="Sci. Rep.">
        <title>Genome-scale phylogenetic analyses confirm Olpidium as the closest living zoosporic fungus to the non-flagellated, terrestrial fungi.</title>
        <authorList>
            <person name="Chang Y."/>
            <person name="Rochon D."/>
            <person name="Sekimoto S."/>
            <person name="Wang Y."/>
            <person name="Chovatia M."/>
            <person name="Sandor L."/>
            <person name="Salamov A."/>
            <person name="Grigoriev I.V."/>
            <person name="Stajich J.E."/>
            <person name="Spatafora J.W."/>
        </authorList>
    </citation>
    <scope>NUCLEOTIDE SEQUENCE [LARGE SCALE GENOMIC DNA]</scope>
    <source>
        <strain evidence="5">S191</strain>
    </source>
</reference>
<dbReference type="InterPro" id="IPR002068">
    <property type="entry name" value="A-crystallin/Hsp20_dom"/>
</dbReference>